<reference evidence="2 3" key="1">
    <citation type="journal article" date="2012" name="J. Biotechnol.">
        <title>Insights into the completely annotated genome of Lactobacillus buchneri CD034, a strain isolated from stable grass silage.</title>
        <authorList>
            <person name="Heinl S."/>
            <person name="Wibberg D."/>
            <person name="Eikmeyer F."/>
            <person name="Szczepanowski R."/>
            <person name="Blom J."/>
            <person name="Linke B."/>
            <person name="Goesmann A."/>
            <person name="Grabherr R."/>
            <person name="Schwab H."/>
            <person name="Puhler A."/>
            <person name="Schluter A."/>
        </authorList>
    </citation>
    <scope>NUCLEOTIDE SEQUENCE [LARGE SCALE GENOMIC DNA]</scope>
    <source>
        <strain evidence="2 3">CD034</strain>
    </source>
</reference>
<sequence length="149" mass="18033">MNLLGTRQHQITLKRLLMLAFFSLLVLVPTSASASTNWKHLDMNSLGTATKMKVLKYNSLNWGEYYDDQSDLFKDTKHVQYKYAKRTRTLIMRYRNPQQFLLKTKYNYRKLIYRHGHKNPIVTHYFKVGHEKWKFATTIHYWLKKPIRY</sequence>
<gene>
    <name evidence="2" type="ORF">LBUCD034_0297</name>
</gene>
<feature type="signal peptide" evidence="1">
    <location>
        <begin position="1"/>
        <end position="34"/>
    </location>
</feature>
<dbReference type="AlphaFoldDB" id="J9VYU3"/>
<name>J9VYU3_LENBU</name>
<evidence type="ECO:0000256" key="1">
    <source>
        <dbReference type="SAM" id="SignalP"/>
    </source>
</evidence>
<proteinExistence type="predicted"/>
<keyword evidence="1" id="KW-0732">Signal</keyword>
<dbReference type="KEGG" id="lbn:LBUCD034_0297"/>
<accession>J9VYU3</accession>
<dbReference type="PATRIC" id="fig|1071400.3.peg.297"/>
<protein>
    <submittedName>
        <fullName evidence="2">Uncharacterized protein</fullName>
    </submittedName>
</protein>
<feature type="chain" id="PRO_5003828981" evidence="1">
    <location>
        <begin position="35"/>
        <end position="149"/>
    </location>
</feature>
<dbReference type="HOGENOM" id="CLU_1784390_0_0_9"/>
<dbReference type="eggNOG" id="ENOG5030B86">
    <property type="taxonomic scope" value="Bacteria"/>
</dbReference>
<dbReference type="Proteomes" id="UP000007332">
    <property type="component" value="Chromosome"/>
</dbReference>
<keyword evidence="3" id="KW-1185">Reference proteome</keyword>
<organism evidence="2 3">
    <name type="scientific">Lentilactobacillus buchneri subsp. silagei CD034</name>
    <dbReference type="NCBI Taxonomy" id="1071400"/>
    <lineage>
        <taxon>Bacteria</taxon>
        <taxon>Bacillati</taxon>
        <taxon>Bacillota</taxon>
        <taxon>Bacilli</taxon>
        <taxon>Lactobacillales</taxon>
        <taxon>Lactobacillaceae</taxon>
        <taxon>Lentilactobacillus</taxon>
        <taxon>Lentilactobacillus buchneri subsp. silagei</taxon>
    </lineage>
</organism>
<evidence type="ECO:0000313" key="2">
    <source>
        <dbReference type="EMBL" id="AFR99403.1"/>
    </source>
</evidence>
<dbReference type="EMBL" id="CP003043">
    <property type="protein sequence ID" value="AFR99403.1"/>
    <property type="molecule type" value="Genomic_DNA"/>
</dbReference>
<evidence type="ECO:0000313" key="3">
    <source>
        <dbReference type="Proteomes" id="UP000007332"/>
    </source>
</evidence>